<keyword evidence="3" id="KW-1185">Reference proteome</keyword>
<gene>
    <name evidence="2" type="ORF">SAMN04487943_11933</name>
</gene>
<evidence type="ECO:0000313" key="2">
    <source>
        <dbReference type="EMBL" id="SFM45417.1"/>
    </source>
</evidence>
<reference evidence="3" key="1">
    <citation type="submission" date="2016-10" db="EMBL/GenBank/DDBJ databases">
        <authorList>
            <person name="Varghese N."/>
            <person name="Submissions S."/>
        </authorList>
    </citation>
    <scope>NUCLEOTIDE SEQUENCE [LARGE SCALE GENOMIC DNA]</scope>
    <source>
        <strain evidence="3">CGMCC 1.4250</strain>
    </source>
</reference>
<feature type="transmembrane region" description="Helical" evidence="1">
    <location>
        <begin position="181"/>
        <end position="201"/>
    </location>
</feature>
<dbReference type="STRING" id="334253.SAMN04487943_11933"/>
<dbReference type="GO" id="GO:0140359">
    <property type="term" value="F:ABC-type transporter activity"/>
    <property type="evidence" value="ECO:0007669"/>
    <property type="project" value="InterPro"/>
</dbReference>
<dbReference type="PANTHER" id="PTHR43471">
    <property type="entry name" value="ABC TRANSPORTER PERMEASE"/>
    <property type="match status" value="1"/>
</dbReference>
<dbReference type="Proteomes" id="UP000198565">
    <property type="component" value="Unassembled WGS sequence"/>
</dbReference>
<name>A0A1I4QZJ1_9BACI</name>
<sequence>MQWITILKKELLEDWRNFKWIWVPLVFIIICIMDPLSTYYLPQILESVGGMPEGAVIEAPKMGPPEAIMLSLQEVSMLGLLVIVAISMAVIAGERKSGVAELVLVKPVSYFTYISAKWAAKLLLVFIAYLIGMLISWYYVNLLFGDLSVAQFTGLFLFYFIWLIFVVSLTIFYNTVVKIPGLVLTLTIVTIMAMSAINQIFSYRMPWFPNSISEHISGMLAEGTIPNELWGASAVTLGLSILLMVASNFILKTKEMAD</sequence>
<evidence type="ECO:0000313" key="3">
    <source>
        <dbReference type="Proteomes" id="UP000198565"/>
    </source>
</evidence>
<evidence type="ECO:0000256" key="1">
    <source>
        <dbReference type="SAM" id="Phobius"/>
    </source>
</evidence>
<dbReference type="Pfam" id="PF12679">
    <property type="entry name" value="ABC2_membrane_2"/>
    <property type="match status" value="1"/>
</dbReference>
<feature type="transmembrane region" description="Helical" evidence="1">
    <location>
        <begin position="229"/>
        <end position="251"/>
    </location>
</feature>
<feature type="transmembrane region" description="Helical" evidence="1">
    <location>
        <begin position="75"/>
        <end position="93"/>
    </location>
</feature>
<dbReference type="AlphaFoldDB" id="A0A1I4QZJ1"/>
<organism evidence="2 3">
    <name type="scientific">Gracilibacillus orientalis</name>
    <dbReference type="NCBI Taxonomy" id="334253"/>
    <lineage>
        <taxon>Bacteria</taxon>
        <taxon>Bacillati</taxon>
        <taxon>Bacillota</taxon>
        <taxon>Bacilli</taxon>
        <taxon>Bacillales</taxon>
        <taxon>Bacillaceae</taxon>
        <taxon>Gracilibacillus</taxon>
    </lineage>
</organism>
<keyword evidence="1" id="KW-0472">Membrane</keyword>
<dbReference type="EMBL" id="FOTR01000019">
    <property type="protein sequence ID" value="SFM45417.1"/>
    <property type="molecule type" value="Genomic_DNA"/>
</dbReference>
<keyword evidence="1" id="KW-1133">Transmembrane helix</keyword>
<feature type="transmembrane region" description="Helical" evidence="1">
    <location>
        <begin position="152"/>
        <end position="174"/>
    </location>
</feature>
<feature type="transmembrane region" description="Helical" evidence="1">
    <location>
        <begin position="20"/>
        <end position="41"/>
    </location>
</feature>
<proteinExistence type="predicted"/>
<dbReference type="GO" id="GO:0005886">
    <property type="term" value="C:plasma membrane"/>
    <property type="evidence" value="ECO:0007669"/>
    <property type="project" value="UniProtKB-SubCell"/>
</dbReference>
<dbReference type="OrthoDB" id="4187110at2"/>
<feature type="transmembrane region" description="Helical" evidence="1">
    <location>
        <begin position="122"/>
        <end position="140"/>
    </location>
</feature>
<protein>
    <submittedName>
        <fullName evidence="2">ABC-2 type transport system permease protein</fullName>
    </submittedName>
</protein>
<keyword evidence="1" id="KW-0812">Transmembrane</keyword>
<accession>A0A1I4QZJ1</accession>
<dbReference type="RefSeq" id="WP_091486438.1">
    <property type="nucleotide sequence ID" value="NZ_FOTR01000019.1"/>
</dbReference>